<dbReference type="PROSITE" id="PS50075">
    <property type="entry name" value="CARRIER"/>
    <property type="match status" value="1"/>
</dbReference>
<evidence type="ECO:0000313" key="5">
    <source>
        <dbReference type="EMBL" id="XBH03389.1"/>
    </source>
</evidence>
<keyword evidence="1 3" id="KW-0596">Phosphopantetheine</keyword>
<comment type="similarity">
    <text evidence="3">Belongs to the acyl carrier protein (ACP) family.</text>
</comment>
<keyword evidence="3" id="KW-0276">Fatty acid metabolism</keyword>
<comment type="PTM">
    <text evidence="3">4'-phosphopantetheine is transferred from CoA to a specific serine of apo-ACP by AcpS. This modification is essential for activity because fatty acids are bound in thioester linkage to the sulfhydryl of the prosthetic group.</text>
</comment>
<reference evidence="5" key="1">
    <citation type="submission" date="2024-05" db="EMBL/GenBank/DDBJ databases">
        <title>Planctomycetes of the genus Singulisphaera possess chitinolytic capabilities.</title>
        <authorList>
            <person name="Ivanova A."/>
        </authorList>
    </citation>
    <scope>NUCLEOTIDE SEQUENCE</scope>
    <source>
        <strain evidence="5">Ch08T</strain>
    </source>
</reference>
<dbReference type="InterPro" id="IPR036736">
    <property type="entry name" value="ACP-like_sf"/>
</dbReference>
<accession>A0AAU7CDQ4</accession>
<dbReference type="GO" id="GO:0016020">
    <property type="term" value="C:membrane"/>
    <property type="evidence" value="ECO:0007669"/>
    <property type="project" value="GOC"/>
</dbReference>
<comment type="pathway">
    <text evidence="3">Lipid metabolism; fatty acid biosynthesis.</text>
</comment>
<keyword evidence="2 3" id="KW-0597">Phosphoprotein</keyword>
<evidence type="ECO:0000256" key="1">
    <source>
        <dbReference type="ARBA" id="ARBA00022450"/>
    </source>
</evidence>
<dbReference type="SUPFAM" id="SSF47336">
    <property type="entry name" value="ACP-like"/>
    <property type="match status" value="1"/>
</dbReference>
<evidence type="ECO:0000256" key="2">
    <source>
        <dbReference type="ARBA" id="ARBA00022553"/>
    </source>
</evidence>
<feature type="modified residue" description="O-(pantetheine 4'-phosphoryl)serine" evidence="3">
    <location>
        <position position="40"/>
    </location>
</feature>
<dbReference type="HAMAP" id="MF_01217">
    <property type="entry name" value="Acyl_carrier"/>
    <property type="match status" value="1"/>
</dbReference>
<comment type="function">
    <text evidence="3">Carrier of the growing fatty acid chain in fatty acid biosynthesis.</text>
</comment>
<dbReference type="PANTHER" id="PTHR20863">
    <property type="entry name" value="ACYL CARRIER PROTEIN"/>
    <property type="match status" value="1"/>
</dbReference>
<dbReference type="EMBL" id="CP155447">
    <property type="protein sequence ID" value="XBH03389.1"/>
    <property type="molecule type" value="Genomic_DNA"/>
</dbReference>
<feature type="domain" description="Carrier" evidence="4">
    <location>
        <begin position="3"/>
        <end position="80"/>
    </location>
</feature>
<dbReference type="InterPro" id="IPR003231">
    <property type="entry name" value="ACP"/>
</dbReference>
<proteinExistence type="inferred from homology"/>
<evidence type="ECO:0000256" key="3">
    <source>
        <dbReference type="HAMAP-Rule" id="MF_01217"/>
    </source>
</evidence>
<gene>
    <name evidence="3" type="primary">acpP</name>
    <name evidence="5" type="ORF">V5E97_34525</name>
</gene>
<name>A0AAU7CDQ4_9BACT</name>
<dbReference type="GO" id="GO:0000036">
    <property type="term" value="F:acyl carrier activity"/>
    <property type="evidence" value="ECO:0007669"/>
    <property type="project" value="UniProtKB-UniRule"/>
</dbReference>
<dbReference type="Pfam" id="PF00550">
    <property type="entry name" value="PP-binding"/>
    <property type="match status" value="1"/>
</dbReference>
<keyword evidence="3" id="KW-0275">Fatty acid biosynthesis</keyword>
<dbReference type="InterPro" id="IPR009081">
    <property type="entry name" value="PP-bd_ACP"/>
</dbReference>
<dbReference type="GO" id="GO:0000035">
    <property type="term" value="F:acyl binding"/>
    <property type="evidence" value="ECO:0007669"/>
    <property type="project" value="TreeGrafter"/>
</dbReference>
<dbReference type="RefSeq" id="WP_406696121.1">
    <property type="nucleotide sequence ID" value="NZ_CP155447.1"/>
</dbReference>
<sequence>MTDPTLLAEITAIVRQAGRIPNQLVVTAESRMVEDLNIDSLDLVNVVLKIQDHFDVAIDDEDMPDLRRVSDLATYVAARRGSAAA</sequence>
<organism evidence="5">
    <name type="scientific">Singulisphaera sp. Ch08</name>
    <dbReference type="NCBI Taxonomy" id="3120278"/>
    <lineage>
        <taxon>Bacteria</taxon>
        <taxon>Pseudomonadati</taxon>
        <taxon>Planctomycetota</taxon>
        <taxon>Planctomycetia</taxon>
        <taxon>Isosphaerales</taxon>
        <taxon>Isosphaeraceae</taxon>
        <taxon>Singulisphaera</taxon>
    </lineage>
</organism>
<keyword evidence="3" id="KW-0444">Lipid biosynthesis</keyword>
<evidence type="ECO:0000259" key="4">
    <source>
        <dbReference type="PROSITE" id="PS50075"/>
    </source>
</evidence>
<dbReference type="GO" id="GO:0005829">
    <property type="term" value="C:cytosol"/>
    <property type="evidence" value="ECO:0007669"/>
    <property type="project" value="TreeGrafter"/>
</dbReference>
<protein>
    <recommendedName>
        <fullName evidence="3">Acyl carrier protein</fullName>
        <shortName evidence="3">ACP</shortName>
    </recommendedName>
</protein>
<dbReference type="AlphaFoldDB" id="A0AAU7CDQ4"/>
<keyword evidence="3" id="KW-0963">Cytoplasm</keyword>
<keyword evidence="3" id="KW-0443">Lipid metabolism</keyword>
<dbReference type="Gene3D" id="1.10.1200.10">
    <property type="entry name" value="ACP-like"/>
    <property type="match status" value="1"/>
</dbReference>
<dbReference type="GO" id="GO:0009245">
    <property type="term" value="P:lipid A biosynthetic process"/>
    <property type="evidence" value="ECO:0007669"/>
    <property type="project" value="TreeGrafter"/>
</dbReference>
<comment type="subcellular location">
    <subcellularLocation>
        <location evidence="3">Cytoplasm</location>
    </subcellularLocation>
</comment>
<dbReference type="PANTHER" id="PTHR20863:SF76">
    <property type="entry name" value="CARRIER DOMAIN-CONTAINING PROTEIN"/>
    <property type="match status" value="1"/>
</dbReference>